<dbReference type="AlphaFoldDB" id="A0A4S3MRY9"/>
<comment type="caution">
    <text evidence="1">The sequence shown here is derived from an EMBL/GenBank/DDBJ whole genome shotgun (WGS) entry which is preliminary data.</text>
</comment>
<protein>
    <submittedName>
        <fullName evidence="1">Uncharacterized protein</fullName>
    </submittedName>
</protein>
<gene>
    <name evidence="1" type="ORF">E7811_00040</name>
</gene>
<sequence length="149" mass="16999">MPVTFTILPRHDLVVVTYSGFAGIDETIQRGAECGRHPDFRPTMRHLIDLSRVTGYERDFPKFFAMQARLMEEFPRGPTDQMFVYFAPTRPGQEMVQMVRKSWEGLDWALLVALEDETDVMRVLGLPEDRIGSLLATQDAAEQRPPAAE</sequence>
<organism evidence="1 2">
    <name type="scientific">Aliigemmobacter aestuarii</name>
    <dbReference type="NCBI Taxonomy" id="1445661"/>
    <lineage>
        <taxon>Bacteria</taxon>
        <taxon>Pseudomonadati</taxon>
        <taxon>Pseudomonadota</taxon>
        <taxon>Alphaproteobacteria</taxon>
        <taxon>Rhodobacterales</taxon>
        <taxon>Paracoccaceae</taxon>
        <taxon>Aliigemmobacter</taxon>
    </lineage>
</organism>
<dbReference type="EMBL" id="SSND01000001">
    <property type="protein sequence ID" value="THD84191.1"/>
    <property type="molecule type" value="Genomic_DNA"/>
</dbReference>
<keyword evidence="2" id="KW-1185">Reference proteome</keyword>
<name>A0A4S3MRY9_9RHOB</name>
<evidence type="ECO:0000313" key="1">
    <source>
        <dbReference type="EMBL" id="THD84191.1"/>
    </source>
</evidence>
<evidence type="ECO:0000313" key="2">
    <source>
        <dbReference type="Proteomes" id="UP000309450"/>
    </source>
</evidence>
<dbReference type="RefSeq" id="WP_136392573.1">
    <property type="nucleotide sequence ID" value="NZ_SSND01000001.1"/>
</dbReference>
<accession>A0A4S3MRY9</accession>
<reference evidence="1 2" key="1">
    <citation type="submission" date="2019-04" db="EMBL/GenBank/DDBJ databases">
        <title>Draft genome sequence of Gemmobacter aestuarii sp. nov.</title>
        <authorList>
            <person name="Hameed A."/>
            <person name="Lin S.-Y."/>
            <person name="Shahina M."/>
            <person name="Lai W.-A."/>
            <person name="Young C.-C."/>
        </authorList>
    </citation>
    <scope>NUCLEOTIDE SEQUENCE [LARGE SCALE GENOMIC DNA]</scope>
    <source>
        <strain evidence="1 2">CC-PW-75</strain>
    </source>
</reference>
<proteinExistence type="predicted"/>
<dbReference type="Proteomes" id="UP000309450">
    <property type="component" value="Unassembled WGS sequence"/>
</dbReference>
<dbReference type="OrthoDB" id="7877306at2"/>